<accession>X1I3Z0</accession>
<evidence type="ECO:0000259" key="1">
    <source>
        <dbReference type="Pfam" id="PF19571"/>
    </source>
</evidence>
<feature type="non-terminal residue" evidence="2">
    <location>
        <position position="1"/>
    </location>
</feature>
<evidence type="ECO:0000313" key="2">
    <source>
        <dbReference type="EMBL" id="GAH77111.1"/>
    </source>
</evidence>
<sequence length="86" mass="9326">RWAIFLMTSDNKKAEKALKGIGYEVTTNNVVTVEIDDRIGAGAEVGALIGNAAIDIDYCYGTSAGRAKVLLVFQTNDNKKAFETLR</sequence>
<dbReference type="Pfam" id="PF19571">
    <property type="entry name" value="ACT_8"/>
    <property type="match status" value="1"/>
</dbReference>
<dbReference type="InterPro" id="IPR045739">
    <property type="entry name" value="ACT_dom_pair"/>
</dbReference>
<name>X1I3Z0_9ZZZZ</name>
<protein>
    <recommendedName>
        <fullName evidence="1">ACT domain-containing protein</fullName>
    </recommendedName>
</protein>
<gene>
    <name evidence="2" type="ORF">S03H2_64166</name>
</gene>
<dbReference type="EMBL" id="BARU01041655">
    <property type="protein sequence ID" value="GAH77111.1"/>
    <property type="molecule type" value="Genomic_DNA"/>
</dbReference>
<comment type="caution">
    <text evidence="2">The sequence shown here is derived from an EMBL/GenBank/DDBJ whole genome shotgun (WGS) entry which is preliminary data.</text>
</comment>
<dbReference type="Gene3D" id="3.30.2130.10">
    <property type="entry name" value="VC0802-like"/>
    <property type="match status" value="1"/>
</dbReference>
<feature type="domain" description="ACT" evidence="1">
    <location>
        <begin position="6"/>
        <end position="83"/>
    </location>
</feature>
<reference evidence="2" key="1">
    <citation type="journal article" date="2014" name="Front. Microbiol.">
        <title>High frequency of phylogenetically diverse reductive dehalogenase-homologous genes in deep subseafloor sedimentary metagenomes.</title>
        <authorList>
            <person name="Kawai M."/>
            <person name="Futagami T."/>
            <person name="Toyoda A."/>
            <person name="Takaki Y."/>
            <person name="Nishi S."/>
            <person name="Hori S."/>
            <person name="Arai W."/>
            <person name="Tsubouchi T."/>
            <person name="Morono Y."/>
            <person name="Uchiyama I."/>
            <person name="Ito T."/>
            <person name="Fujiyama A."/>
            <person name="Inagaki F."/>
            <person name="Takami H."/>
        </authorList>
    </citation>
    <scope>NUCLEOTIDE SEQUENCE</scope>
    <source>
        <strain evidence="2">Expedition CK06-06</strain>
    </source>
</reference>
<dbReference type="AlphaFoldDB" id="X1I3Z0"/>
<organism evidence="2">
    <name type="scientific">marine sediment metagenome</name>
    <dbReference type="NCBI Taxonomy" id="412755"/>
    <lineage>
        <taxon>unclassified sequences</taxon>
        <taxon>metagenomes</taxon>
        <taxon>ecological metagenomes</taxon>
    </lineage>
</organism>
<proteinExistence type="predicted"/>